<comment type="caution">
    <text evidence="1">The sequence shown here is derived from an EMBL/GenBank/DDBJ whole genome shotgun (WGS) entry which is preliminary data.</text>
</comment>
<sequence length="100" mass="11414">MGGQTLFSGPGRWLPWNMTKGFRKKRSPISALKGDTGIAYTDEKKSETLADSLEKQFQLNDISNPTQDNNHTRLVSRFFNNENNFEMTHLLTLNLPKLLT</sequence>
<dbReference type="AlphaFoldDB" id="A0A8X6YQL3"/>
<evidence type="ECO:0000313" key="2">
    <source>
        <dbReference type="Proteomes" id="UP000886998"/>
    </source>
</evidence>
<name>A0A8X6YQL3_9ARAC</name>
<proteinExistence type="predicted"/>
<dbReference type="EMBL" id="BMAV01022070">
    <property type="protein sequence ID" value="GFY76673.1"/>
    <property type="molecule type" value="Genomic_DNA"/>
</dbReference>
<accession>A0A8X6YQL3</accession>
<evidence type="ECO:0000313" key="1">
    <source>
        <dbReference type="EMBL" id="GFY76673.1"/>
    </source>
</evidence>
<dbReference type="Proteomes" id="UP000886998">
    <property type="component" value="Unassembled WGS sequence"/>
</dbReference>
<keyword evidence="2" id="KW-1185">Reference proteome</keyword>
<reference evidence="1" key="1">
    <citation type="submission" date="2020-08" db="EMBL/GenBank/DDBJ databases">
        <title>Multicomponent nature underlies the extraordinary mechanical properties of spider dragline silk.</title>
        <authorList>
            <person name="Kono N."/>
            <person name="Nakamura H."/>
            <person name="Mori M."/>
            <person name="Yoshida Y."/>
            <person name="Ohtoshi R."/>
            <person name="Malay A.D."/>
            <person name="Moran D.A.P."/>
            <person name="Tomita M."/>
            <person name="Numata K."/>
            <person name="Arakawa K."/>
        </authorList>
    </citation>
    <scope>NUCLEOTIDE SEQUENCE</scope>
</reference>
<protein>
    <submittedName>
        <fullName evidence="1">Uncharacterized protein</fullName>
    </submittedName>
</protein>
<gene>
    <name evidence="1" type="ORF">TNIN_110621</name>
</gene>
<organism evidence="1 2">
    <name type="scientific">Trichonephila inaurata madagascariensis</name>
    <dbReference type="NCBI Taxonomy" id="2747483"/>
    <lineage>
        <taxon>Eukaryota</taxon>
        <taxon>Metazoa</taxon>
        <taxon>Ecdysozoa</taxon>
        <taxon>Arthropoda</taxon>
        <taxon>Chelicerata</taxon>
        <taxon>Arachnida</taxon>
        <taxon>Araneae</taxon>
        <taxon>Araneomorphae</taxon>
        <taxon>Entelegynae</taxon>
        <taxon>Araneoidea</taxon>
        <taxon>Nephilidae</taxon>
        <taxon>Trichonephila</taxon>
        <taxon>Trichonephila inaurata</taxon>
    </lineage>
</organism>
<dbReference type="OrthoDB" id="410155at2759"/>